<reference evidence="6" key="1">
    <citation type="journal article" date="2014" name="Int. J. Syst. Evol. Microbiol.">
        <title>Complete genome sequence of Corynebacterium casei LMG S-19264T (=DSM 44701T), isolated from a smear-ripened cheese.</title>
        <authorList>
            <consortium name="US DOE Joint Genome Institute (JGI-PGF)"/>
            <person name="Walter F."/>
            <person name="Albersmeier A."/>
            <person name="Kalinowski J."/>
            <person name="Ruckert C."/>
        </authorList>
    </citation>
    <scope>NUCLEOTIDE SEQUENCE</scope>
    <source>
        <strain evidence="6">JCM 4633</strain>
    </source>
</reference>
<accession>A0A918TQ05</accession>
<evidence type="ECO:0000313" key="7">
    <source>
        <dbReference type="Proteomes" id="UP000646244"/>
    </source>
</evidence>
<proteinExistence type="predicted"/>
<comment type="caution">
    <text evidence="6">The sequence shown here is derived from an EMBL/GenBank/DDBJ whole genome shotgun (WGS) entry which is preliminary data.</text>
</comment>
<dbReference type="InterPro" id="IPR036188">
    <property type="entry name" value="FAD/NAD-bd_sf"/>
</dbReference>
<dbReference type="Proteomes" id="UP000646244">
    <property type="component" value="Unassembled WGS sequence"/>
</dbReference>
<dbReference type="PANTHER" id="PTHR43004">
    <property type="entry name" value="TRK SYSTEM POTASSIUM UPTAKE PROTEIN"/>
    <property type="match status" value="1"/>
</dbReference>
<keyword evidence="2" id="KW-0285">Flavoprotein</keyword>
<keyword evidence="3" id="KW-0274">FAD</keyword>
<dbReference type="Pfam" id="PF01494">
    <property type="entry name" value="FAD_binding_3"/>
    <property type="match status" value="1"/>
</dbReference>
<organism evidence="6 7">
    <name type="scientific">Streptomyces cinnamoneus</name>
    <name type="common">Streptoverticillium cinnamoneum</name>
    <dbReference type="NCBI Taxonomy" id="53446"/>
    <lineage>
        <taxon>Bacteria</taxon>
        <taxon>Bacillati</taxon>
        <taxon>Actinomycetota</taxon>
        <taxon>Actinomycetes</taxon>
        <taxon>Kitasatosporales</taxon>
        <taxon>Streptomycetaceae</taxon>
        <taxon>Streptomyces</taxon>
        <taxon>Streptomyces cinnamoneus group</taxon>
    </lineage>
</organism>
<evidence type="ECO:0000256" key="3">
    <source>
        <dbReference type="ARBA" id="ARBA00022827"/>
    </source>
</evidence>
<evidence type="ECO:0000313" key="6">
    <source>
        <dbReference type="EMBL" id="GHC58191.1"/>
    </source>
</evidence>
<feature type="region of interest" description="Disordered" evidence="4">
    <location>
        <begin position="435"/>
        <end position="454"/>
    </location>
</feature>
<dbReference type="EMBL" id="BMVB01000012">
    <property type="protein sequence ID" value="GHC58191.1"/>
    <property type="molecule type" value="Genomic_DNA"/>
</dbReference>
<feature type="domain" description="FAD-binding" evidence="5">
    <location>
        <begin position="9"/>
        <end position="340"/>
    </location>
</feature>
<dbReference type="Gene3D" id="3.40.30.120">
    <property type="match status" value="1"/>
</dbReference>
<dbReference type="Pfam" id="PF21274">
    <property type="entry name" value="Rng_hyd_C"/>
    <property type="match status" value="1"/>
</dbReference>
<comment type="cofactor">
    <cofactor evidence="1">
        <name>FAD</name>
        <dbReference type="ChEBI" id="CHEBI:57692"/>
    </cofactor>
</comment>
<dbReference type="PANTHER" id="PTHR43004:SF19">
    <property type="entry name" value="BINDING MONOOXYGENASE, PUTATIVE (JCVI)-RELATED"/>
    <property type="match status" value="1"/>
</dbReference>
<evidence type="ECO:0000256" key="2">
    <source>
        <dbReference type="ARBA" id="ARBA00022630"/>
    </source>
</evidence>
<reference evidence="6" key="2">
    <citation type="submission" date="2020-09" db="EMBL/GenBank/DDBJ databases">
        <authorList>
            <person name="Sun Q."/>
            <person name="Ohkuma M."/>
        </authorList>
    </citation>
    <scope>NUCLEOTIDE SEQUENCE</scope>
    <source>
        <strain evidence="6">JCM 4633</strain>
    </source>
</reference>
<protein>
    <recommendedName>
        <fullName evidence="5">FAD-binding domain-containing protein</fullName>
    </recommendedName>
</protein>
<evidence type="ECO:0000256" key="1">
    <source>
        <dbReference type="ARBA" id="ARBA00001974"/>
    </source>
</evidence>
<evidence type="ECO:0000259" key="5">
    <source>
        <dbReference type="Pfam" id="PF01494"/>
    </source>
</evidence>
<dbReference type="Gene3D" id="3.50.50.60">
    <property type="entry name" value="FAD/NAD(P)-binding domain"/>
    <property type="match status" value="1"/>
</dbReference>
<name>A0A918TQ05_STRCJ</name>
<evidence type="ECO:0000256" key="4">
    <source>
        <dbReference type="SAM" id="MobiDB-lite"/>
    </source>
</evidence>
<dbReference type="PRINTS" id="PR00420">
    <property type="entry name" value="RNGMNOXGNASE"/>
</dbReference>
<dbReference type="AlphaFoldDB" id="A0A918TQ05"/>
<gene>
    <name evidence="6" type="ORF">GCM10010507_38730</name>
</gene>
<dbReference type="SUPFAM" id="SSF51905">
    <property type="entry name" value="FAD/NAD(P)-binding domain"/>
    <property type="match status" value="1"/>
</dbReference>
<dbReference type="GO" id="GO:0016709">
    <property type="term" value="F:oxidoreductase activity, acting on paired donors, with incorporation or reduction of molecular oxygen, NAD(P)H as one donor, and incorporation of one atom of oxygen"/>
    <property type="evidence" value="ECO:0007669"/>
    <property type="project" value="UniProtKB-ARBA"/>
</dbReference>
<dbReference type="InterPro" id="IPR050641">
    <property type="entry name" value="RIFMO-like"/>
</dbReference>
<dbReference type="InterPro" id="IPR002938">
    <property type="entry name" value="FAD-bd"/>
</dbReference>
<sequence>MTFPGSPMDTGVLLVGAGPTGLLLACELALAGVRTLVVDKRATPHRESRALNLHPRSMELMDMRGLAERFLAAGRTVPGWQFAVSLKRRLDFTALDTRHPYALLLAQSRTEELLAERALELGADIRRGYEAVGLRQDADGVEVDVSGPGGPVTVRAAYAVGCDGGRSLVRQAAGIGFPGTRESMTAVVGDFAVADHACNDRARRHGVLVSRLEAGLTRYVVMDPGRLRVPSTEPVTLEEFRTSLMRVCGTDCGIGMPRWMSRFGNTTRLAERYRRGRVLLAGDAAHIHFPVGAQGLNTGLQDAMNLGWKLAATVAGRAPPGLLDTYDDERRPVGHAVTTATRAQTLLVELPLTEQYGPAAGLLCELLDTLLDMEDVNRYLAGRISALDTAYPPATPDADALTGRRMPDIALETAAGPARVYELLHDGRPVLLNLGPGAAGDPADGTDRSARPRPGARIRVVDAHRHELHTGLEDASAVLVRPDGHIAWASRTTDPRALRAERAGVLAMWTGARARNSG</sequence>
<dbReference type="GO" id="GO:0071949">
    <property type="term" value="F:FAD binding"/>
    <property type="evidence" value="ECO:0007669"/>
    <property type="project" value="InterPro"/>
</dbReference>
<dbReference type="Gene3D" id="3.30.70.2450">
    <property type="match status" value="1"/>
</dbReference>